<reference evidence="4 5" key="1">
    <citation type="submission" date="2016-12" db="EMBL/GenBank/DDBJ databases">
        <title>Amycolatopsis keratiniphila subsp. keratiniphila genome sequencing and assembly.</title>
        <authorList>
            <person name="Mayilraj S."/>
            <person name="Kaur N."/>
        </authorList>
    </citation>
    <scope>NUCLEOTIDE SEQUENCE [LARGE SCALE GENOMIC DNA]</scope>
    <source>
        <strain evidence="4 5">DSM 44409</strain>
    </source>
</reference>
<dbReference type="EMBL" id="LQMT02000007">
    <property type="protein sequence ID" value="ONF73616.1"/>
    <property type="molecule type" value="Genomic_DNA"/>
</dbReference>
<dbReference type="RefSeq" id="WP_063823092.1">
    <property type="nucleotide sequence ID" value="NZ_LQMT02000007.1"/>
</dbReference>
<feature type="domain" description="CBS" evidence="3">
    <location>
        <begin position="7"/>
        <end position="66"/>
    </location>
</feature>
<sequence>MRVREVMTTPVVAVTPAATLGEAIAVLAGKGFTSLPVVDETGRLLGVLEEDDVVLACYVPGPRSPSDPDAGVLLGGRTKVRDVMRTPGAGTHPDTELADLAERMLEHRLRSVPVLDHGRVVGVVTWRDLLRARATETSSRDMP</sequence>
<name>A0A1W2M260_9PSEU</name>
<dbReference type="Gene3D" id="3.10.580.10">
    <property type="entry name" value="CBS-domain"/>
    <property type="match status" value="1"/>
</dbReference>
<proteinExistence type="predicted"/>
<evidence type="ECO:0000256" key="2">
    <source>
        <dbReference type="PROSITE-ProRule" id="PRU00703"/>
    </source>
</evidence>
<dbReference type="InterPro" id="IPR046342">
    <property type="entry name" value="CBS_dom_sf"/>
</dbReference>
<dbReference type="SMART" id="SM00116">
    <property type="entry name" value="CBS"/>
    <property type="match status" value="2"/>
</dbReference>
<dbReference type="InterPro" id="IPR051257">
    <property type="entry name" value="Diverse_CBS-Domain"/>
</dbReference>
<evidence type="ECO:0000313" key="4">
    <source>
        <dbReference type="EMBL" id="ONF73616.1"/>
    </source>
</evidence>
<comment type="caution">
    <text evidence="4">The sequence shown here is derived from an EMBL/GenBank/DDBJ whole genome shotgun (WGS) entry which is preliminary data.</text>
</comment>
<dbReference type="PROSITE" id="PS51371">
    <property type="entry name" value="CBS"/>
    <property type="match status" value="2"/>
</dbReference>
<protein>
    <submittedName>
        <fullName evidence="4">Signal transduction protein</fullName>
    </submittedName>
</protein>
<gene>
    <name evidence="4" type="ORF">AVR91_0205740</name>
</gene>
<dbReference type="Pfam" id="PF00571">
    <property type="entry name" value="CBS"/>
    <property type="match status" value="2"/>
</dbReference>
<organism evidence="4 5">
    <name type="scientific">Amycolatopsis keratiniphila subsp. keratiniphila</name>
    <dbReference type="NCBI Taxonomy" id="227715"/>
    <lineage>
        <taxon>Bacteria</taxon>
        <taxon>Bacillati</taxon>
        <taxon>Actinomycetota</taxon>
        <taxon>Actinomycetes</taxon>
        <taxon>Pseudonocardiales</taxon>
        <taxon>Pseudonocardiaceae</taxon>
        <taxon>Amycolatopsis</taxon>
        <taxon>Amycolatopsis japonica group</taxon>
    </lineage>
</organism>
<evidence type="ECO:0000256" key="1">
    <source>
        <dbReference type="ARBA" id="ARBA00023122"/>
    </source>
</evidence>
<dbReference type="PANTHER" id="PTHR43080">
    <property type="entry name" value="CBS DOMAIN-CONTAINING PROTEIN CBSX3, MITOCHONDRIAL"/>
    <property type="match status" value="1"/>
</dbReference>
<accession>A0A1W2M260</accession>
<feature type="domain" description="CBS" evidence="3">
    <location>
        <begin position="84"/>
        <end position="139"/>
    </location>
</feature>
<dbReference type="Proteomes" id="UP000076660">
    <property type="component" value="Unassembled WGS sequence"/>
</dbReference>
<evidence type="ECO:0000259" key="3">
    <source>
        <dbReference type="PROSITE" id="PS51371"/>
    </source>
</evidence>
<dbReference type="AlphaFoldDB" id="A0A1W2M260"/>
<dbReference type="InterPro" id="IPR000644">
    <property type="entry name" value="CBS_dom"/>
</dbReference>
<evidence type="ECO:0000313" key="5">
    <source>
        <dbReference type="Proteomes" id="UP000076660"/>
    </source>
</evidence>
<keyword evidence="1 2" id="KW-0129">CBS domain</keyword>
<dbReference type="PANTHER" id="PTHR43080:SF26">
    <property type="entry name" value="REGULATORY PROTEIN"/>
    <property type="match status" value="1"/>
</dbReference>
<dbReference type="SUPFAM" id="SSF54631">
    <property type="entry name" value="CBS-domain pair"/>
    <property type="match status" value="1"/>
</dbReference>